<feature type="transmembrane region" description="Helical" evidence="1">
    <location>
        <begin position="149"/>
        <end position="166"/>
    </location>
</feature>
<organism evidence="2 3">
    <name type="scientific">Ancylobacter amanitiformis</name>
    <dbReference type="NCBI Taxonomy" id="217069"/>
    <lineage>
        <taxon>Bacteria</taxon>
        <taxon>Pseudomonadati</taxon>
        <taxon>Pseudomonadota</taxon>
        <taxon>Alphaproteobacteria</taxon>
        <taxon>Hyphomicrobiales</taxon>
        <taxon>Xanthobacteraceae</taxon>
        <taxon>Ancylobacter</taxon>
    </lineage>
</organism>
<name>A0ABU0LT98_9HYPH</name>
<evidence type="ECO:0000313" key="3">
    <source>
        <dbReference type="Proteomes" id="UP001235094"/>
    </source>
</evidence>
<protein>
    <recommendedName>
        <fullName evidence="4">DUF4129 domain-containing protein</fullName>
    </recommendedName>
</protein>
<gene>
    <name evidence="2" type="ORF">QOZ99_002823</name>
</gene>
<keyword evidence="1" id="KW-0472">Membrane</keyword>
<reference evidence="2 3" key="1">
    <citation type="submission" date="2023-07" db="EMBL/GenBank/DDBJ databases">
        <title>Genomic Encyclopedia of Type Strains, Phase IV (KMG-IV): sequencing the most valuable type-strain genomes for metagenomic binning, comparative biology and taxonomic classification.</title>
        <authorList>
            <person name="Goeker M."/>
        </authorList>
    </citation>
    <scope>NUCLEOTIDE SEQUENCE [LARGE SCALE GENOMIC DNA]</scope>
    <source>
        <strain evidence="2 3">DSM 15561</strain>
    </source>
</reference>
<dbReference type="RefSeq" id="WP_306890616.1">
    <property type="nucleotide sequence ID" value="NZ_JAUSVR010000009.1"/>
</dbReference>
<proteinExistence type="predicted"/>
<keyword evidence="3" id="KW-1185">Reference proteome</keyword>
<evidence type="ECO:0000313" key="2">
    <source>
        <dbReference type="EMBL" id="MDQ0511923.1"/>
    </source>
</evidence>
<dbReference type="Proteomes" id="UP001235094">
    <property type="component" value="Unassembled WGS sequence"/>
</dbReference>
<evidence type="ECO:0008006" key="4">
    <source>
        <dbReference type="Google" id="ProtNLM"/>
    </source>
</evidence>
<evidence type="ECO:0000256" key="1">
    <source>
        <dbReference type="SAM" id="Phobius"/>
    </source>
</evidence>
<comment type="caution">
    <text evidence="2">The sequence shown here is derived from an EMBL/GenBank/DDBJ whole genome shotgun (WGS) entry which is preliminary data.</text>
</comment>
<sequence>MGKEVKSAILAGILLSFLTFSLGLLADLYIKNGEIKILPLNNEEKQKLIFIVENWSRKFENEFEIRISSSKNISVIDKNNIYRIDVKNDGYDGFILSFKSTDSSSSGVLIVESSGEITERNIKIISAPFGYDLNFGGGFSYYNVIIDNILRVLFTGLVFSIITYYIERKLSASIEKTEELSNRLEVISGKNDAEKKKYENRINILKLLLVKRLKEADVEISMWRRVISRVLATTFNDRSHGKEIVRSFVTISGGSVNWGKEVENIEYEEIFDLLDQMRRDRSNKA</sequence>
<keyword evidence="1" id="KW-0812">Transmembrane</keyword>
<dbReference type="EMBL" id="JAUSVR010000009">
    <property type="protein sequence ID" value="MDQ0511923.1"/>
    <property type="molecule type" value="Genomic_DNA"/>
</dbReference>
<accession>A0ABU0LT98</accession>
<keyword evidence="1" id="KW-1133">Transmembrane helix</keyword>